<name>A0ABP8VZ11_9MICO</name>
<evidence type="ECO:0000313" key="3">
    <source>
        <dbReference type="EMBL" id="GAA4675750.1"/>
    </source>
</evidence>
<reference evidence="4" key="1">
    <citation type="journal article" date="2019" name="Int. J. Syst. Evol. Microbiol.">
        <title>The Global Catalogue of Microorganisms (GCM) 10K type strain sequencing project: providing services to taxonomists for standard genome sequencing and annotation.</title>
        <authorList>
            <consortium name="The Broad Institute Genomics Platform"/>
            <consortium name="The Broad Institute Genome Sequencing Center for Infectious Disease"/>
            <person name="Wu L."/>
            <person name="Ma J."/>
        </authorList>
    </citation>
    <scope>NUCLEOTIDE SEQUENCE [LARGE SCALE GENOMIC DNA]</scope>
    <source>
        <strain evidence="4">JCM 18956</strain>
    </source>
</reference>
<gene>
    <name evidence="3" type="ORF">GCM10025780_20380</name>
</gene>
<sequence length="358" mass="37086">MDDLTLLRTLRDDVASPEADALTRARVLLTTRIHEEEALMARTPATSTTATRRLRPKGSGLGRRRLGGRRLGGLAFGAAAVAAAIVVGATVLPGTGGAAQASDVLDAAAAATIRQADPVVAPGQYLKIETTGISAATLGLEGDRYLQWLDETTSTLYVPKDANDLWVLKNGLAKPVTFFSGAAKKWALADFEKKSASGSGSETLRGRGGDFGGDTPAVQSPSETAAIAELPRDPEALLAHFRAEAGTTDVHGDAETFTLMADLLRSGQAPADLRAGLYRALAMIPGVTVSDEKATLDGRSGVALGLDDGDVRREIVVDRDSGLLIGERAVLTKARGDMPTGTVVGSTSVKTSVVSSAP</sequence>
<feature type="region of interest" description="Disordered" evidence="1">
    <location>
        <begin position="196"/>
        <end position="221"/>
    </location>
</feature>
<evidence type="ECO:0000256" key="1">
    <source>
        <dbReference type="SAM" id="MobiDB-lite"/>
    </source>
</evidence>
<proteinExistence type="predicted"/>
<dbReference type="EMBL" id="BAABLM010000003">
    <property type="protein sequence ID" value="GAA4675750.1"/>
    <property type="molecule type" value="Genomic_DNA"/>
</dbReference>
<dbReference type="Proteomes" id="UP001501295">
    <property type="component" value="Unassembled WGS sequence"/>
</dbReference>
<keyword evidence="2" id="KW-0812">Transmembrane</keyword>
<keyword evidence="2" id="KW-0472">Membrane</keyword>
<comment type="caution">
    <text evidence="3">The sequence shown here is derived from an EMBL/GenBank/DDBJ whole genome shotgun (WGS) entry which is preliminary data.</text>
</comment>
<keyword evidence="2" id="KW-1133">Transmembrane helix</keyword>
<accession>A0ABP8VZ11</accession>
<protein>
    <submittedName>
        <fullName evidence="3">Uncharacterized protein</fullName>
    </submittedName>
</protein>
<dbReference type="InterPro" id="IPR047789">
    <property type="entry name" value="CU044_5270-like"/>
</dbReference>
<dbReference type="RefSeq" id="WP_345375743.1">
    <property type="nucleotide sequence ID" value="NZ_BAABLM010000003.1"/>
</dbReference>
<dbReference type="NCBIfam" id="NF038083">
    <property type="entry name" value="CU044_5270_fam"/>
    <property type="match status" value="1"/>
</dbReference>
<keyword evidence="4" id="KW-1185">Reference proteome</keyword>
<evidence type="ECO:0000313" key="4">
    <source>
        <dbReference type="Proteomes" id="UP001501295"/>
    </source>
</evidence>
<feature type="transmembrane region" description="Helical" evidence="2">
    <location>
        <begin position="71"/>
        <end position="92"/>
    </location>
</feature>
<evidence type="ECO:0000256" key="2">
    <source>
        <dbReference type="SAM" id="Phobius"/>
    </source>
</evidence>
<organism evidence="3 4">
    <name type="scientific">Frondihabitans cladoniiphilus</name>
    <dbReference type="NCBI Taxonomy" id="715785"/>
    <lineage>
        <taxon>Bacteria</taxon>
        <taxon>Bacillati</taxon>
        <taxon>Actinomycetota</taxon>
        <taxon>Actinomycetes</taxon>
        <taxon>Micrococcales</taxon>
        <taxon>Microbacteriaceae</taxon>
        <taxon>Frondihabitans</taxon>
    </lineage>
</organism>